<evidence type="ECO:0000313" key="1">
    <source>
        <dbReference type="EMBL" id="QTN37192.1"/>
    </source>
</evidence>
<evidence type="ECO:0000313" key="2">
    <source>
        <dbReference type="Proteomes" id="UP000665026"/>
    </source>
</evidence>
<reference evidence="1" key="1">
    <citation type="submission" date="2020-07" db="EMBL/GenBank/DDBJ databases">
        <title>Genome sequences of bacteria associated with the marine, planktonic diatom Thalassiosira profunda strain ECT2AJA-044.</title>
        <authorList>
            <person name="Gargas C.B."/>
            <person name="Roberts W.R."/>
            <person name="Alverson A.J."/>
        </authorList>
    </citation>
    <scope>NUCLEOTIDE SEQUENCE</scope>
    <source>
        <strain evidence="1">ECT2AJA-044</strain>
    </source>
</reference>
<dbReference type="RefSeq" id="WP_209357893.1">
    <property type="nucleotide sequence ID" value="NZ_CP060010.1"/>
</dbReference>
<name>A0A975ESU6_9RHOB</name>
<sequence>MAATLTDLVIIALLTGAIAYGYYVSRKVHVLMGALKELEPLINEYSQAVDKSEASVAAMKQNLEERPMFKEAEDEDEPMFATRRQSRAKIPGVQVVRDKQDLVRRFFDASRAERA</sequence>
<accession>A0A975ESU6</accession>
<proteinExistence type="predicted"/>
<dbReference type="KEGG" id="cact:HZ995_06735"/>
<dbReference type="Proteomes" id="UP000665026">
    <property type="component" value="Chromosome"/>
</dbReference>
<dbReference type="EMBL" id="CP060010">
    <property type="protein sequence ID" value="QTN37192.1"/>
    <property type="molecule type" value="Genomic_DNA"/>
</dbReference>
<dbReference type="AlphaFoldDB" id="A0A975ESU6"/>
<organism evidence="1 2">
    <name type="scientific">Cognatishimia activa</name>
    <dbReference type="NCBI Taxonomy" id="1715691"/>
    <lineage>
        <taxon>Bacteria</taxon>
        <taxon>Pseudomonadati</taxon>
        <taxon>Pseudomonadota</taxon>
        <taxon>Alphaproteobacteria</taxon>
        <taxon>Rhodobacterales</taxon>
        <taxon>Paracoccaceae</taxon>
        <taxon>Cognatishimia</taxon>
    </lineage>
</organism>
<protein>
    <submittedName>
        <fullName evidence="1">Flagellar motor switch protein</fullName>
    </submittedName>
</protein>
<keyword evidence="1" id="KW-0282">Flagellum</keyword>
<gene>
    <name evidence="1" type="ORF">HZ995_06735</name>
</gene>
<keyword evidence="1" id="KW-0966">Cell projection</keyword>
<keyword evidence="1" id="KW-0969">Cilium</keyword>